<dbReference type="Proteomes" id="UP001500298">
    <property type="component" value="Unassembled WGS sequence"/>
</dbReference>
<evidence type="ECO:0008006" key="3">
    <source>
        <dbReference type="Google" id="ProtNLM"/>
    </source>
</evidence>
<comment type="caution">
    <text evidence="1">The sequence shown here is derived from an EMBL/GenBank/DDBJ whole genome shotgun (WGS) entry which is preliminary data.</text>
</comment>
<sequence>MKQHNYLILLVLIFLYSGCTKEKINPSTNEMIQNDKGWYSYQYKRHDLGEEAEFKSGSPYIILGAYGSGFKIKEDGTCHISYSDGNNHIEEDLVTRNWEMNGNNEILFISQTSEDIKATIVEITNETLWIQYEQSGDNWEYKLRRIE</sequence>
<proteinExistence type="predicted"/>
<dbReference type="RefSeq" id="WP_345369248.1">
    <property type="nucleotide sequence ID" value="NZ_BAABJX010000015.1"/>
</dbReference>
<name>A0ABP9D6X9_9BACT</name>
<evidence type="ECO:0000313" key="2">
    <source>
        <dbReference type="Proteomes" id="UP001500298"/>
    </source>
</evidence>
<organism evidence="1 2">
    <name type="scientific">Algivirga pacifica</name>
    <dbReference type="NCBI Taxonomy" id="1162670"/>
    <lineage>
        <taxon>Bacteria</taxon>
        <taxon>Pseudomonadati</taxon>
        <taxon>Bacteroidota</taxon>
        <taxon>Cytophagia</taxon>
        <taxon>Cytophagales</taxon>
        <taxon>Flammeovirgaceae</taxon>
        <taxon>Algivirga</taxon>
    </lineage>
</organism>
<gene>
    <name evidence="1" type="ORF">GCM10023331_07080</name>
</gene>
<protein>
    <recommendedName>
        <fullName evidence="3">Lipocalin-like domain-containing protein</fullName>
    </recommendedName>
</protein>
<keyword evidence="2" id="KW-1185">Reference proteome</keyword>
<evidence type="ECO:0000313" key="1">
    <source>
        <dbReference type="EMBL" id="GAA4825250.1"/>
    </source>
</evidence>
<accession>A0ABP9D6X9</accession>
<reference evidence="2" key="1">
    <citation type="journal article" date="2019" name="Int. J. Syst. Evol. Microbiol.">
        <title>The Global Catalogue of Microorganisms (GCM) 10K type strain sequencing project: providing services to taxonomists for standard genome sequencing and annotation.</title>
        <authorList>
            <consortium name="The Broad Institute Genomics Platform"/>
            <consortium name="The Broad Institute Genome Sequencing Center for Infectious Disease"/>
            <person name="Wu L."/>
            <person name="Ma J."/>
        </authorList>
    </citation>
    <scope>NUCLEOTIDE SEQUENCE [LARGE SCALE GENOMIC DNA]</scope>
    <source>
        <strain evidence="2">JCM 18326</strain>
    </source>
</reference>
<dbReference type="EMBL" id="BAABJX010000015">
    <property type="protein sequence ID" value="GAA4825250.1"/>
    <property type="molecule type" value="Genomic_DNA"/>
</dbReference>